<feature type="compositionally biased region" description="Basic and acidic residues" evidence="8">
    <location>
        <begin position="214"/>
        <end position="223"/>
    </location>
</feature>
<keyword evidence="3" id="KW-0677">Repeat</keyword>
<feature type="compositionally biased region" description="Low complexity" evidence="8">
    <location>
        <begin position="240"/>
        <end position="260"/>
    </location>
</feature>
<evidence type="ECO:0000313" key="11">
    <source>
        <dbReference type="Proteomes" id="UP000736164"/>
    </source>
</evidence>
<reference evidence="10" key="1">
    <citation type="journal article" date="2021" name="Cell">
        <title>Tracing the genetic footprints of vertebrate landing in non-teleost ray-finned fishes.</title>
        <authorList>
            <person name="Bi X."/>
            <person name="Wang K."/>
            <person name="Yang L."/>
            <person name="Pan H."/>
            <person name="Jiang H."/>
            <person name="Wei Q."/>
            <person name="Fang M."/>
            <person name="Yu H."/>
            <person name="Zhu C."/>
            <person name="Cai Y."/>
            <person name="He Y."/>
            <person name="Gan X."/>
            <person name="Zeng H."/>
            <person name="Yu D."/>
            <person name="Zhu Y."/>
            <person name="Jiang H."/>
            <person name="Qiu Q."/>
            <person name="Yang H."/>
            <person name="Zhang Y.E."/>
            <person name="Wang W."/>
            <person name="Zhu M."/>
            <person name="He S."/>
            <person name="Zhang G."/>
        </authorList>
    </citation>
    <scope>NUCLEOTIDE SEQUENCE</scope>
    <source>
        <strain evidence="10">Allg_001</strain>
    </source>
</reference>
<comment type="similarity">
    <text evidence="1">Belongs to the ZC2HC1 family.</text>
</comment>
<sequence length="422" mass="45723">MRSAFSQAHRRRETTFGDGRTSPRRTAALIIAVFEAVSHTAISADESQIPVEDLLPCKICGRTFFSTALKKHVPICQKALTKKRKAFDSSRQRAEGTDIPTVKPLKPRMAPNKCEITGKLCSSPQPEPPKKPSSWRRKHDEFIATIRAAKGLTQTLKEGGPLPPPPPRAEKPCVLPRLVPDYIQCPYCQRRFSESAAERHINFCKEQAARISNKDRLPTDAKGKPPARSQYKPPAIKKTSSSAPAASSSSRLPQRSSPAQAAGGPPLSRIASSGPAKTNASGFSPSRTGTAALTSPPSGKKKSGFCQIFFFVDRATVKSRTPTSPGSLKNTSGAPGNKRKVYNADSYATSWGKNVQLSFVGSSKKNNTKSGCEVDSSLPANGSRNKVNSAGQQTKFCHECGTKYPVEWAKFCCECGVRRMCI</sequence>
<feature type="region of interest" description="Disordered" evidence="8">
    <location>
        <begin position="88"/>
        <end position="108"/>
    </location>
</feature>
<gene>
    <name evidence="10" type="primary">Zc2hc1a</name>
    <name evidence="10" type="ORF">GTO95_0005203</name>
</gene>
<dbReference type="AlphaFoldDB" id="A0A8J7NKW6"/>
<dbReference type="EMBL" id="JAAWVO010013367">
    <property type="protein sequence ID" value="MBN3313944.1"/>
    <property type="molecule type" value="Genomic_DNA"/>
</dbReference>
<dbReference type="InterPro" id="IPR049899">
    <property type="entry name" value="Znf_C2HC_C3H"/>
</dbReference>
<evidence type="ECO:0000256" key="8">
    <source>
        <dbReference type="SAM" id="MobiDB-lite"/>
    </source>
</evidence>
<dbReference type="GO" id="GO:0008270">
    <property type="term" value="F:zinc ion binding"/>
    <property type="evidence" value="ECO:0007669"/>
    <property type="project" value="UniProtKB-KW"/>
</dbReference>
<dbReference type="Pfam" id="PF13913">
    <property type="entry name" value="zf-C2HC_2"/>
    <property type="match status" value="2"/>
</dbReference>
<dbReference type="PANTHER" id="PTHR13555:SF25">
    <property type="entry name" value="ZINC FINGER C2HC DOMAIN-CONTAINING PROTEIN 1A"/>
    <property type="match status" value="1"/>
</dbReference>
<feature type="non-terminal residue" evidence="10">
    <location>
        <position position="1"/>
    </location>
</feature>
<name>A0A8J7NKW6_ATRSP</name>
<evidence type="ECO:0000256" key="2">
    <source>
        <dbReference type="ARBA" id="ARBA00022723"/>
    </source>
</evidence>
<dbReference type="PROSITE" id="PS52027">
    <property type="entry name" value="ZF_C2HC_C3H"/>
    <property type="match status" value="2"/>
</dbReference>
<feature type="region of interest" description="Disordered" evidence="8">
    <location>
        <begin position="319"/>
        <end position="339"/>
    </location>
</feature>
<feature type="region of interest" description="Disordered" evidence="8">
    <location>
        <begin position="118"/>
        <end position="137"/>
    </location>
</feature>
<dbReference type="PANTHER" id="PTHR13555">
    <property type="entry name" value="C2H2 ZINC FINGER CGI-62-RELATED"/>
    <property type="match status" value="1"/>
</dbReference>
<feature type="compositionally biased region" description="Polar residues" evidence="8">
    <location>
        <begin position="319"/>
        <end position="334"/>
    </location>
</feature>
<feature type="region of interest" description="Disordered" evidence="8">
    <location>
        <begin position="1"/>
        <end position="21"/>
    </location>
</feature>
<comment type="caution">
    <text evidence="10">The sequence shown here is derived from an EMBL/GenBank/DDBJ whole genome shotgun (WGS) entry which is preliminary data.</text>
</comment>
<accession>A0A8J7NKW6</accession>
<keyword evidence="11" id="KW-1185">Reference proteome</keyword>
<feature type="region of interest" description="Disordered" evidence="8">
    <location>
        <begin position="214"/>
        <end position="301"/>
    </location>
</feature>
<evidence type="ECO:0000256" key="6">
    <source>
        <dbReference type="ARBA" id="ARBA00041098"/>
    </source>
</evidence>
<evidence type="ECO:0000256" key="5">
    <source>
        <dbReference type="ARBA" id="ARBA00022833"/>
    </source>
</evidence>
<organism evidence="10 11">
    <name type="scientific">Atractosteus spatula</name>
    <name type="common">Alligator gar</name>
    <name type="synonym">Lepisosteus spatula</name>
    <dbReference type="NCBI Taxonomy" id="7917"/>
    <lineage>
        <taxon>Eukaryota</taxon>
        <taxon>Metazoa</taxon>
        <taxon>Chordata</taxon>
        <taxon>Craniata</taxon>
        <taxon>Vertebrata</taxon>
        <taxon>Euteleostomi</taxon>
        <taxon>Actinopterygii</taxon>
        <taxon>Neopterygii</taxon>
        <taxon>Holostei</taxon>
        <taxon>Semionotiformes</taxon>
        <taxon>Lepisosteidae</taxon>
        <taxon>Atractosteus</taxon>
    </lineage>
</organism>
<dbReference type="InterPro" id="IPR026319">
    <property type="entry name" value="ZC2HC1A/B-like"/>
</dbReference>
<keyword evidence="4 7" id="KW-0863">Zinc-finger</keyword>
<dbReference type="Gene3D" id="3.30.160.60">
    <property type="entry name" value="Classic Zinc Finger"/>
    <property type="match status" value="1"/>
</dbReference>
<feature type="non-terminal residue" evidence="10">
    <location>
        <position position="422"/>
    </location>
</feature>
<proteinExistence type="inferred from homology"/>
<evidence type="ECO:0000256" key="7">
    <source>
        <dbReference type="PROSITE-ProRule" id="PRU01371"/>
    </source>
</evidence>
<dbReference type="Proteomes" id="UP000736164">
    <property type="component" value="Unassembled WGS sequence"/>
</dbReference>
<evidence type="ECO:0000256" key="1">
    <source>
        <dbReference type="ARBA" id="ARBA00010843"/>
    </source>
</evidence>
<evidence type="ECO:0000256" key="4">
    <source>
        <dbReference type="ARBA" id="ARBA00022771"/>
    </source>
</evidence>
<evidence type="ECO:0000256" key="3">
    <source>
        <dbReference type="ARBA" id="ARBA00022737"/>
    </source>
</evidence>
<feature type="domain" description="C2HC/C3H-type" evidence="9">
    <location>
        <begin position="181"/>
        <end position="210"/>
    </location>
</feature>
<keyword evidence="5" id="KW-0862">Zinc</keyword>
<evidence type="ECO:0000313" key="10">
    <source>
        <dbReference type="EMBL" id="MBN3313944.1"/>
    </source>
</evidence>
<evidence type="ECO:0000259" key="9">
    <source>
        <dbReference type="PROSITE" id="PS52027"/>
    </source>
</evidence>
<feature type="compositionally biased region" description="Polar residues" evidence="8">
    <location>
        <begin position="275"/>
        <end position="297"/>
    </location>
</feature>
<protein>
    <recommendedName>
        <fullName evidence="6">Zinc finger C2HC domain-containing protein 1A</fullName>
    </recommendedName>
</protein>
<keyword evidence="2" id="KW-0479">Metal-binding</keyword>
<feature type="domain" description="C2HC/C3H-type" evidence="9">
    <location>
        <begin position="53"/>
        <end position="82"/>
    </location>
</feature>